<feature type="compositionally biased region" description="Low complexity" evidence="1">
    <location>
        <begin position="125"/>
        <end position="138"/>
    </location>
</feature>
<feature type="compositionally biased region" description="Basic and acidic residues" evidence="1">
    <location>
        <begin position="155"/>
        <end position="166"/>
    </location>
</feature>
<feature type="compositionally biased region" description="Basic residues" evidence="1">
    <location>
        <begin position="85"/>
        <end position="100"/>
    </location>
</feature>
<proteinExistence type="predicted"/>
<evidence type="ECO:0000313" key="2">
    <source>
        <dbReference type="EMBL" id="KAA6358108.1"/>
    </source>
</evidence>
<evidence type="ECO:0000256" key="1">
    <source>
        <dbReference type="SAM" id="MobiDB-lite"/>
    </source>
</evidence>
<sequence>MRHFLRQKRGRNRIVAAAVAAVAVTVIARKNKKIGQRKETRKFREQMERRIGWRMINAIDKWRRRDRSNLIRNNRLRTNNNPKHDNHKWKKIQKQTKTKQKGITQVNPNKDLNYISPQHNTPHKSSSPHPQQHSPSPSLEETQDVLSAISPGDPRGYKEKELEPKQPKLQQYAGLMDVIEKFHEVMKLVIEEEKKKPQPMLPGQY</sequence>
<protein>
    <submittedName>
        <fullName evidence="2">Uncharacterized protein</fullName>
    </submittedName>
</protein>
<dbReference type="AlphaFoldDB" id="A0A5J4TIL8"/>
<dbReference type="EMBL" id="SNRW01030366">
    <property type="protein sequence ID" value="KAA6358108.1"/>
    <property type="molecule type" value="Genomic_DNA"/>
</dbReference>
<feature type="non-terminal residue" evidence="2">
    <location>
        <position position="205"/>
    </location>
</feature>
<comment type="caution">
    <text evidence="2">The sequence shown here is derived from an EMBL/GenBank/DDBJ whole genome shotgun (WGS) entry which is preliminary data.</text>
</comment>
<evidence type="ECO:0000313" key="3">
    <source>
        <dbReference type="Proteomes" id="UP000324800"/>
    </source>
</evidence>
<organism evidence="2 3">
    <name type="scientific">Streblomastix strix</name>
    <dbReference type="NCBI Taxonomy" id="222440"/>
    <lineage>
        <taxon>Eukaryota</taxon>
        <taxon>Metamonada</taxon>
        <taxon>Preaxostyla</taxon>
        <taxon>Oxymonadida</taxon>
        <taxon>Streblomastigidae</taxon>
        <taxon>Streblomastix</taxon>
    </lineage>
</organism>
<accession>A0A5J4TIL8</accession>
<reference evidence="2 3" key="1">
    <citation type="submission" date="2019-03" db="EMBL/GenBank/DDBJ databases">
        <title>Single cell metagenomics reveals metabolic interactions within the superorganism composed of flagellate Streblomastix strix and complex community of Bacteroidetes bacteria on its surface.</title>
        <authorList>
            <person name="Treitli S.C."/>
            <person name="Kolisko M."/>
            <person name="Husnik F."/>
            <person name="Keeling P."/>
            <person name="Hampl V."/>
        </authorList>
    </citation>
    <scope>NUCLEOTIDE SEQUENCE [LARGE SCALE GENOMIC DNA]</scope>
    <source>
        <strain evidence="2">ST1C</strain>
    </source>
</reference>
<feature type="region of interest" description="Disordered" evidence="1">
    <location>
        <begin position="73"/>
        <end position="169"/>
    </location>
</feature>
<name>A0A5J4TIL8_9EUKA</name>
<dbReference type="Proteomes" id="UP000324800">
    <property type="component" value="Unassembled WGS sequence"/>
</dbReference>
<feature type="compositionally biased region" description="Polar residues" evidence="1">
    <location>
        <begin position="106"/>
        <end position="124"/>
    </location>
</feature>
<gene>
    <name evidence="2" type="ORF">EZS28_046366</name>
</gene>